<dbReference type="PANTHER" id="PTHR43539">
    <property type="entry name" value="FLAVIN-BINDING MONOOXYGENASE-LIKE PROTEIN (AFU_ORTHOLOGUE AFUA_4G09220)"/>
    <property type="match status" value="1"/>
</dbReference>
<dbReference type="Gene3D" id="3.50.50.60">
    <property type="entry name" value="FAD/NAD(P)-binding domain"/>
    <property type="match status" value="1"/>
</dbReference>
<dbReference type="EMBL" id="JACHGK010000002">
    <property type="protein sequence ID" value="MBB6444364.1"/>
    <property type="molecule type" value="Genomic_DNA"/>
</dbReference>
<gene>
    <name evidence="2" type="ORF">HNR53_000972</name>
</gene>
<dbReference type="InterPro" id="IPR036188">
    <property type="entry name" value="FAD/NAD-bd_sf"/>
</dbReference>
<name>A0A7X0HP66_9BACI</name>
<evidence type="ECO:0000313" key="3">
    <source>
        <dbReference type="Proteomes" id="UP000531594"/>
    </source>
</evidence>
<dbReference type="Proteomes" id="UP000531594">
    <property type="component" value="Unassembled WGS sequence"/>
</dbReference>
<dbReference type="GO" id="GO:0004497">
    <property type="term" value="F:monooxygenase activity"/>
    <property type="evidence" value="ECO:0007669"/>
    <property type="project" value="TreeGrafter"/>
</dbReference>
<dbReference type="InterPro" id="IPR050982">
    <property type="entry name" value="Auxin_biosynth/cation_transpt"/>
</dbReference>
<dbReference type="SUPFAM" id="SSF51905">
    <property type="entry name" value="FAD/NAD(P)-binding domain"/>
    <property type="match status" value="2"/>
</dbReference>
<accession>A0A7X0HP66</accession>
<evidence type="ECO:0000256" key="1">
    <source>
        <dbReference type="ARBA" id="ARBA00023002"/>
    </source>
</evidence>
<sequence>MYDTIVIGAGQAGLAVAYYLKKTKQKFVLLEKEGEAGDSWKSRYDSLILFTPRMYSSLPGMPFEGEEQGLPNKDEMSAYLKKYRERHKIPIHFHIEVVKVLMMNDHFLIKTNKDDYQAKNVVIATGAFQTANIPSFAKDLSTDINQLHSSEYRNPNQMAAGNVLIIGAGNSGAQIAVELSKERKTYLACNRKLKYLPMAIGGKSIFWWFDKCGILKAKNTSVLGEYMQQKGDPIFGFDLKRAINKRDIVIKKGVTGGIQNEVIFEDSSSLKVNNIIWATGYKTIYPWLKMDGVMNAAGKVIHNRGVTNIKGLYFIGLPWQFRRGSALLLGVGNDAEYIVRKIDNRR</sequence>
<keyword evidence="1" id="KW-0560">Oxidoreductase</keyword>
<dbReference type="RefSeq" id="WP_184523356.1">
    <property type="nucleotide sequence ID" value="NZ_JACHGK010000002.1"/>
</dbReference>
<organism evidence="2 3">
    <name type="scientific">Bacillus benzoevorans</name>
    <dbReference type="NCBI Taxonomy" id="1456"/>
    <lineage>
        <taxon>Bacteria</taxon>
        <taxon>Bacillati</taxon>
        <taxon>Bacillota</taxon>
        <taxon>Bacilli</taxon>
        <taxon>Bacillales</taxon>
        <taxon>Bacillaceae</taxon>
        <taxon>Bacillus</taxon>
    </lineage>
</organism>
<keyword evidence="3" id="KW-1185">Reference proteome</keyword>
<dbReference type="PRINTS" id="PR00368">
    <property type="entry name" value="FADPNR"/>
</dbReference>
<dbReference type="Pfam" id="PF13738">
    <property type="entry name" value="Pyr_redox_3"/>
    <property type="match status" value="1"/>
</dbReference>
<proteinExistence type="predicted"/>
<protein>
    <submittedName>
        <fullName evidence="2">Putative flavoprotein involved in K+ transport</fullName>
    </submittedName>
</protein>
<dbReference type="AlphaFoldDB" id="A0A7X0HP66"/>
<dbReference type="GO" id="GO:0050660">
    <property type="term" value="F:flavin adenine dinucleotide binding"/>
    <property type="evidence" value="ECO:0007669"/>
    <property type="project" value="TreeGrafter"/>
</dbReference>
<dbReference type="PRINTS" id="PR00469">
    <property type="entry name" value="PNDRDTASEII"/>
</dbReference>
<dbReference type="PANTHER" id="PTHR43539:SF78">
    <property type="entry name" value="FLAVIN-CONTAINING MONOOXYGENASE"/>
    <property type="match status" value="1"/>
</dbReference>
<comment type="caution">
    <text evidence="2">The sequence shown here is derived from an EMBL/GenBank/DDBJ whole genome shotgun (WGS) entry which is preliminary data.</text>
</comment>
<evidence type="ECO:0000313" key="2">
    <source>
        <dbReference type="EMBL" id="MBB6444364.1"/>
    </source>
</evidence>
<reference evidence="2 3" key="1">
    <citation type="submission" date="2020-08" db="EMBL/GenBank/DDBJ databases">
        <title>Genomic Encyclopedia of Type Strains, Phase IV (KMG-IV): sequencing the most valuable type-strain genomes for metagenomic binning, comparative biology and taxonomic classification.</title>
        <authorList>
            <person name="Goeker M."/>
        </authorList>
    </citation>
    <scope>NUCLEOTIDE SEQUENCE [LARGE SCALE GENOMIC DNA]</scope>
    <source>
        <strain evidence="2 3">DSM 5391</strain>
    </source>
</reference>